<evidence type="ECO:0000313" key="8">
    <source>
        <dbReference type="EMBL" id="KAJ9682692.1"/>
    </source>
</evidence>
<dbReference type="GO" id="GO:0003677">
    <property type="term" value="F:DNA binding"/>
    <property type="evidence" value="ECO:0007669"/>
    <property type="project" value="UniProtKB-KW"/>
</dbReference>
<evidence type="ECO:0000256" key="2">
    <source>
        <dbReference type="ARBA" id="ARBA00023015"/>
    </source>
</evidence>
<comment type="caution">
    <text evidence="8">The sequence shown here is derived from an EMBL/GenBank/DDBJ whole genome shotgun (WGS) entry which is preliminary data.</text>
</comment>
<comment type="subcellular location">
    <subcellularLocation>
        <location evidence="1">Nucleus</location>
    </subcellularLocation>
</comment>
<dbReference type="AlphaFoldDB" id="A0AA38Z605"/>
<feature type="region of interest" description="Disordered" evidence="6">
    <location>
        <begin position="245"/>
        <end position="265"/>
    </location>
</feature>
<dbReference type="EMBL" id="JARBHA010000014">
    <property type="protein sequence ID" value="KAJ9682692.1"/>
    <property type="molecule type" value="Genomic_DNA"/>
</dbReference>
<proteinExistence type="predicted"/>
<dbReference type="SUPFAM" id="SSF47459">
    <property type="entry name" value="HLH, helix-loop-helix DNA-binding domain"/>
    <property type="match status" value="1"/>
</dbReference>
<evidence type="ECO:0000256" key="1">
    <source>
        <dbReference type="ARBA" id="ARBA00004123"/>
    </source>
</evidence>
<evidence type="ECO:0000256" key="3">
    <source>
        <dbReference type="ARBA" id="ARBA00023125"/>
    </source>
</evidence>
<keyword evidence="9" id="KW-1185">Reference proteome</keyword>
<dbReference type="PANTHER" id="PTHR45914:SF59">
    <property type="entry name" value="TRANSCRIPTION FACTOR BHLH83-LIKE"/>
    <property type="match status" value="1"/>
</dbReference>
<reference evidence="8 9" key="1">
    <citation type="journal article" date="2023" name="BMC Biotechnol.">
        <title>Vitis rotundifolia cv Carlos genome sequencing.</title>
        <authorList>
            <person name="Huff M."/>
            <person name="Hulse-Kemp A."/>
            <person name="Scheffler B."/>
            <person name="Youngblood R."/>
            <person name="Simpson S."/>
            <person name="Babiker E."/>
            <person name="Staton M."/>
        </authorList>
    </citation>
    <scope>NUCLEOTIDE SEQUENCE [LARGE SCALE GENOMIC DNA]</scope>
    <source>
        <tissue evidence="8">Leaf</tissue>
    </source>
</reference>
<dbReference type="SMART" id="SM00353">
    <property type="entry name" value="HLH"/>
    <property type="match status" value="1"/>
</dbReference>
<evidence type="ECO:0000313" key="9">
    <source>
        <dbReference type="Proteomes" id="UP001168098"/>
    </source>
</evidence>
<evidence type="ECO:0000256" key="6">
    <source>
        <dbReference type="SAM" id="MobiDB-lite"/>
    </source>
</evidence>
<dbReference type="PANTHER" id="PTHR45914">
    <property type="entry name" value="TRANSCRIPTION FACTOR HEC3-RELATED"/>
    <property type="match status" value="1"/>
</dbReference>
<evidence type="ECO:0000256" key="4">
    <source>
        <dbReference type="ARBA" id="ARBA00023163"/>
    </source>
</evidence>
<dbReference type="Proteomes" id="UP001168098">
    <property type="component" value="Unassembled WGS sequence"/>
</dbReference>
<gene>
    <name evidence="8" type="ORF">PVL29_018588</name>
</gene>
<evidence type="ECO:0000256" key="5">
    <source>
        <dbReference type="ARBA" id="ARBA00023242"/>
    </source>
</evidence>
<dbReference type="InterPro" id="IPR036638">
    <property type="entry name" value="HLH_DNA-bd_sf"/>
</dbReference>
<name>A0AA38Z605_VITRO</name>
<dbReference type="GO" id="GO:0005634">
    <property type="term" value="C:nucleus"/>
    <property type="evidence" value="ECO:0007669"/>
    <property type="project" value="UniProtKB-SubCell"/>
</dbReference>
<keyword evidence="3" id="KW-0238">DNA-binding</keyword>
<sequence>MALAKDRSPHNLGMGSVQHGSLIYGNVLGGSAVEGVSDLSSPGVYGLDDYHKAVIEEGDESEKSSSAGFVKPYAMSHTSSISGASSANCNAIRPMNYQPQEAHSVITFKTRYENFMHNSGSLLSFEQNERGSQVTYTKVCHEDDYSNWEDNLNYDYQNQLNPKLNSNPRLLEDFNCFPASSYGSMSGNTPKENQHGEESFGWIYTEATTVTDSIQESATKESCFHKSPHMGETMQALKRQCTAATRKSKPKSIPSKDPQSIAAKNRRERISERLKTLQDLVPNGSKVDLVTMLEKAISYVKFLQLQVKVLATDEFWPVQGGKAPDISQVKEAIDAILSSQRDTSSSSK</sequence>
<organism evidence="8 9">
    <name type="scientific">Vitis rotundifolia</name>
    <name type="common">Muscadine grape</name>
    <dbReference type="NCBI Taxonomy" id="103349"/>
    <lineage>
        <taxon>Eukaryota</taxon>
        <taxon>Viridiplantae</taxon>
        <taxon>Streptophyta</taxon>
        <taxon>Embryophyta</taxon>
        <taxon>Tracheophyta</taxon>
        <taxon>Spermatophyta</taxon>
        <taxon>Magnoliopsida</taxon>
        <taxon>eudicotyledons</taxon>
        <taxon>Gunneridae</taxon>
        <taxon>Pentapetalae</taxon>
        <taxon>rosids</taxon>
        <taxon>Vitales</taxon>
        <taxon>Vitaceae</taxon>
        <taxon>Viteae</taxon>
        <taxon>Vitis</taxon>
    </lineage>
</organism>
<keyword evidence="5" id="KW-0539">Nucleus</keyword>
<keyword evidence="4" id="KW-0804">Transcription</keyword>
<keyword evidence="2" id="KW-0805">Transcription regulation</keyword>
<evidence type="ECO:0000259" key="7">
    <source>
        <dbReference type="PROSITE" id="PS50888"/>
    </source>
</evidence>
<feature type="compositionally biased region" description="Low complexity" evidence="6">
    <location>
        <begin position="251"/>
        <end position="260"/>
    </location>
</feature>
<dbReference type="PROSITE" id="PS50888">
    <property type="entry name" value="BHLH"/>
    <property type="match status" value="1"/>
</dbReference>
<dbReference type="GO" id="GO:0003700">
    <property type="term" value="F:DNA-binding transcription factor activity"/>
    <property type="evidence" value="ECO:0007669"/>
    <property type="project" value="InterPro"/>
</dbReference>
<protein>
    <recommendedName>
        <fullName evidence="7">BHLH domain-containing protein</fullName>
    </recommendedName>
</protein>
<feature type="domain" description="BHLH" evidence="7">
    <location>
        <begin position="254"/>
        <end position="303"/>
    </location>
</feature>
<dbReference type="Pfam" id="PF00010">
    <property type="entry name" value="HLH"/>
    <property type="match status" value="1"/>
</dbReference>
<dbReference type="Gene3D" id="4.10.280.10">
    <property type="entry name" value="Helix-loop-helix DNA-binding domain"/>
    <property type="match status" value="1"/>
</dbReference>
<dbReference type="GO" id="GO:0046983">
    <property type="term" value="F:protein dimerization activity"/>
    <property type="evidence" value="ECO:0007669"/>
    <property type="project" value="InterPro"/>
</dbReference>
<dbReference type="CDD" id="cd11454">
    <property type="entry name" value="bHLH_AtIND_like"/>
    <property type="match status" value="1"/>
</dbReference>
<dbReference type="FunFam" id="4.10.280.10:FF:000046">
    <property type="entry name" value="Transcription factor bHLH83"/>
    <property type="match status" value="1"/>
</dbReference>
<accession>A0AA38Z605</accession>
<dbReference type="InterPro" id="IPR011598">
    <property type="entry name" value="bHLH_dom"/>
</dbReference>
<dbReference type="InterPro" id="IPR045843">
    <property type="entry name" value="IND-like"/>
</dbReference>
<dbReference type="GO" id="GO:0048766">
    <property type="term" value="P:root hair initiation"/>
    <property type="evidence" value="ECO:0007669"/>
    <property type="project" value="UniProtKB-ARBA"/>
</dbReference>